<keyword evidence="4" id="KW-1185">Reference proteome</keyword>
<dbReference type="GO" id="GO:0007165">
    <property type="term" value="P:signal transduction"/>
    <property type="evidence" value="ECO:0007669"/>
    <property type="project" value="InterPro"/>
</dbReference>
<gene>
    <name evidence="3" type="ORF">PARMNEM_LOCUS21120</name>
</gene>
<dbReference type="GO" id="GO:0002031">
    <property type="term" value="P:G protein-coupled receptor internalization"/>
    <property type="evidence" value="ECO:0007669"/>
    <property type="project" value="TreeGrafter"/>
</dbReference>
<organism evidence="3 4">
    <name type="scientific">Parnassius mnemosyne</name>
    <name type="common">clouded apollo</name>
    <dbReference type="NCBI Taxonomy" id="213953"/>
    <lineage>
        <taxon>Eukaryota</taxon>
        <taxon>Metazoa</taxon>
        <taxon>Ecdysozoa</taxon>
        <taxon>Arthropoda</taxon>
        <taxon>Hexapoda</taxon>
        <taxon>Insecta</taxon>
        <taxon>Pterygota</taxon>
        <taxon>Neoptera</taxon>
        <taxon>Endopterygota</taxon>
        <taxon>Lepidoptera</taxon>
        <taxon>Glossata</taxon>
        <taxon>Ditrysia</taxon>
        <taxon>Papilionoidea</taxon>
        <taxon>Papilionidae</taxon>
        <taxon>Parnassiinae</taxon>
        <taxon>Parnassini</taxon>
        <taxon>Parnassius</taxon>
        <taxon>Driopa</taxon>
    </lineage>
</organism>
<dbReference type="GO" id="GO:0005737">
    <property type="term" value="C:cytoplasm"/>
    <property type="evidence" value="ECO:0007669"/>
    <property type="project" value="TreeGrafter"/>
</dbReference>
<dbReference type="Pfam" id="PF00339">
    <property type="entry name" value="Arrestin_N"/>
    <property type="match status" value="1"/>
</dbReference>
<feature type="domain" description="Arrestin-like N-terminal" evidence="2">
    <location>
        <begin position="19"/>
        <end position="96"/>
    </location>
</feature>
<dbReference type="Proteomes" id="UP001314205">
    <property type="component" value="Unassembled WGS sequence"/>
</dbReference>
<evidence type="ECO:0000259" key="2">
    <source>
        <dbReference type="Pfam" id="PF00339"/>
    </source>
</evidence>
<dbReference type="SUPFAM" id="SSF81296">
    <property type="entry name" value="E set domains"/>
    <property type="match status" value="1"/>
</dbReference>
<reference evidence="3 4" key="1">
    <citation type="submission" date="2023-11" db="EMBL/GenBank/DDBJ databases">
        <authorList>
            <person name="Hedman E."/>
            <person name="Englund M."/>
            <person name="Stromberg M."/>
            <person name="Nyberg Akerstrom W."/>
            <person name="Nylinder S."/>
            <person name="Jareborg N."/>
            <person name="Kallberg Y."/>
            <person name="Kronander E."/>
        </authorList>
    </citation>
    <scope>NUCLEOTIDE SEQUENCE [LARGE SCALE GENOMIC DNA]</scope>
</reference>
<name>A0AAV1M4T2_9NEOP</name>
<sequence>MVYNFKVFRKCTPNGKHTLYMAKREFVDHISFVEPIDGVVMLDEEYVRARKVFVQVVCTFRYGREEDEVMGLNFYKELYLASEQVYPPPEKQSYELSKTQVRS</sequence>
<evidence type="ECO:0000313" key="3">
    <source>
        <dbReference type="EMBL" id="CAK1602646.1"/>
    </source>
</evidence>
<dbReference type="InterPro" id="IPR014756">
    <property type="entry name" value="Ig_E-set"/>
</dbReference>
<dbReference type="InterPro" id="IPR000698">
    <property type="entry name" value="Arrestin"/>
</dbReference>
<dbReference type="EMBL" id="CAVLGL010000148">
    <property type="protein sequence ID" value="CAK1602646.1"/>
    <property type="molecule type" value="Genomic_DNA"/>
</dbReference>
<evidence type="ECO:0000256" key="1">
    <source>
        <dbReference type="ARBA" id="ARBA00005298"/>
    </source>
</evidence>
<dbReference type="PRINTS" id="PR00309">
    <property type="entry name" value="ARRESTIN"/>
</dbReference>
<dbReference type="Gene3D" id="2.60.40.840">
    <property type="match status" value="1"/>
</dbReference>
<proteinExistence type="inferred from homology"/>
<dbReference type="AlphaFoldDB" id="A0AAV1M4T2"/>
<dbReference type="InterPro" id="IPR014753">
    <property type="entry name" value="Arrestin_N"/>
</dbReference>
<dbReference type="PROSITE" id="PS00295">
    <property type="entry name" value="ARRESTINS"/>
    <property type="match status" value="1"/>
</dbReference>
<dbReference type="InterPro" id="IPR011021">
    <property type="entry name" value="Arrestin-like_N"/>
</dbReference>
<accession>A0AAV1M4T2</accession>
<comment type="caution">
    <text evidence="3">The sequence shown here is derived from an EMBL/GenBank/DDBJ whole genome shotgun (WGS) entry which is preliminary data.</text>
</comment>
<protein>
    <recommendedName>
        <fullName evidence="2">Arrestin-like N-terminal domain-containing protein</fullName>
    </recommendedName>
</protein>
<dbReference type="PANTHER" id="PTHR11792">
    <property type="entry name" value="ARRESTIN"/>
    <property type="match status" value="1"/>
</dbReference>
<dbReference type="PANTHER" id="PTHR11792:SF16">
    <property type="entry name" value="PHOSRESTIN-2"/>
    <property type="match status" value="1"/>
</dbReference>
<dbReference type="GO" id="GO:0001664">
    <property type="term" value="F:G protein-coupled receptor binding"/>
    <property type="evidence" value="ECO:0007669"/>
    <property type="project" value="TreeGrafter"/>
</dbReference>
<evidence type="ECO:0000313" key="4">
    <source>
        <dbReference type="Proteomes" id="UP001314205"/>
    </source>
</evidence>
<dbReference type="InterPro" id="IPR017864">
    <property type="entry name" value="Arrestin_CS"/>
</dbReference>
<comment type="similarity">
    <text evidence="1">Belongs to the arrestin family.</text>
</comment>